<dbReference type="EMBL" id="ML119060">
    <property type="protein sequence ID" value="ROT35712.1"/>
    <property type="molecule type" value="Genomic_DNA"/>
</dbReference>
<dbReference type="Pfam" id="PF25421">
    <property type="entry name" value="DUF7891"/>
    <property type="match status" value="1"/>
</dbReference>
<dbReference type="SMART" id="SM00220">
    <property type="entry name" value="S_TKc"/>
    <property type="match status" value="1"/>
</dbReference>
<keyword evidence="9" id="KW-0067">ATP-binding</keyword>
<keyword evidence="8 14" id="KW-0418">Kinase</keyword>
<dbReference type="GO" id="GO:0005829">
    <property type="term" value="C:cytosol"/>
    <property type="evidence" value="ECO:0007669"/>
    <property type="project" value="TreeGrafter"/>
</dbReference>
<reference evidence="14 15" key="1">
    <citation type="journal article" date="2018" name="Mol. Ecol.">
        <title>The obligate alkalophilic soda-lake fungus Sodiomyces alkalinus has shifted to a protein diet.</title>
        <authorList>
            <person name="Grum-Grzhimaylo A.A."/>
            <person name="Falkoski D.L."/>
            <person name="van den Heuvel J."/>
            <person name="Valero-Jimenez C.A."/>
            <person name="Min B."/>
            <person name="Choi I.G."/>
            <person name="Lipzen A."/>
            <person name="Daum C.G."/>
            <person name="Aanen D.K."/>
            <person name="Tsang A."/>
            <person name="Henrissat B."/>
            <person name="Bilanenko E.N."/>
            <person name="de Vries R.P."/>
            <person name="van Kan J.A.L."/>
            <person name="Grigoriev I.V."/>
            <person name="Debets A.J.M."/>
        </authorList>
    </citation>
    <scope>NUCLEOTIDE SEQUENCE [LARGE SCALE GENOMIC DNA]</scope>
    <source>
        <strain evidence="14 15">F11</strain>
    </source>
</reference>
<keyword evidence="7" id="KW-0547">Nucleotide-binding</keyword>
<comment type="catalytic activity">
    <reaction evidence="11">
        <text>L-seryl-[protein] + ATP = O-phospho-L-seryl-[protein] + ADP + H(+)</text>
        <dbReference type="Rhea" id="RHEA:17989"/>
        <dbReference type="Rhea" id="RHEA-COMP:9863"/>
        <dbReference type="Rhea" id="RHEA-COMP:11604"/>
        <dbReference type="ChEBI" id="CHEBI:15378"/>
        <dbReference type="ChEBI" id="CHEBI:29999"/>
        <dbReference type="ChEBI" id="CHEBI:30616"/>
        <dbReference type="ChEBI" id="CHEBI:83421"/>
        <dbReference type="ChEBI" id="CHEBI:456216"/>
        <dbReference type="EC" id="2.7.11.1"/>
    </reaction>
</comment>
<evidence type="ECO:0000256" key="10">
    <source>
        <dbReference type="ARBA" id="ARBA00047899"/>
    </source>
</evidence>
<feature type="region of interest" description="Disordered" evidence="12">
    <location>
        <begin position="591"/>
        <end position="642"/>
    </location>
</feature>
<feature type="compositionally biased region" description="Polar residues" evidence="12">
    <location>
        <begin position="1348"/>
        <end position="1374"/>
    </location>
</feature>
<dbReference type="Gene3D" id="1.10.510.10">
    <property type="entry name" value="Transferase(Phosphotransferase) domain 1"/>
    <property type="match status" value="1"/>
</dbReference>
<feature type="domain" description="Protein kinase" evidence="13">
    <location>
        <begin position="1445"/>
        <end position="1700"/>
    </location>
</feature>
<evidence type="ECO:0000256" key="4">
    <source>
        <dbReference type="ARBA" id="ARBA00022527"/>
    </source>
</evidence>
<dbReference type="EC" id="2.7.11.1" evidence="2"/>
<dbReference type="Gene3D" id="3.30.200.20">
    <property type="entry name" value="Phosphorylase Kinase, domain 1"/>
    <property type="match status" value="1"/>
</dbReference>
<dbReference type="GO" id="GO:0035556">
    <property type="term" value="P:intracellular signal transduction"/>
    <property type="evidence" value="ECO:0007669"/>
    <property type="project" value="TreeGrafter"/>
</dbReference>
<dbReference type="PROSITE" id="PS50011">
    <property type="entry name" value="PROTEIN_KINASE_DOM"/>
    <property type="match status" value="1"/>
</dbReference>
<keyword evidence="4" id="KW-0723">Serine/threonine-protein kinase</keyword>
<feature type="compositionally biased region" description="Polar residues" evidence="12">
    <location>
        <begin position="608"/>
        <end position="623"/>
    </location>
</feature>
<feature type="region of interest" description="Disordered" evidence="12">
    <location>
        <begin position="998"/>
        <end position="1040"/>
    </location>
</feature>
<dbReference type="InterPro" id="IPR000719">
    <property type="entry name" value="Prot_kinase_dom"/>
</dbReference>
<comment type="subcellular location">
    <subcellularLocation>
        <location evidence="1">Cytoplasm</location>
    </subcellularLocation>
</comment>
<evidence type="ECO:0000256" key="7">
    <source>
        <dbReference type="ARBA" id="ARBA00022741"/>
    </source>
</evidence>
<feature type="region of interest" description="Disordered" evidence="12">
    <location>
        <begin position="1293"/>
        <end position="1325"/>
    </location>
</feature>
<feature type="region of interest" description="Disordered" evidence="12">
    <location>
        <begin position="1348"/>
        <end position="1397"/>
    </location>
</feature>
<dbReference type="RefSeq" id="XP_028463518.1">
    <property type="nucleotide sequence ID" value="XM_028614472.1"/>
</dbReference>
<dbReference type="InterPro" id="IPR008271">
    <property type="entry name" value="Ser/Thr_kinase_AS"/>
</dbReference>
<dbReference type="CDD" id="cd14004">
    <property type="entry name" value="STKc_PASK"/>
    <property type="match status" value="1"/>
</dbReference>
<dbReference type="PANTHER" id="PTHR24346">
    <property type="entry name" value="MAP/MICROTUBULE AFFINITY-REGULATING KINASE"/>
    <property type="match status" value="1"/>
</dbReference>
<proteinExistence type="predicted"/>
<evidence type="ECO:0000259" key="13">
    <source>
        <dbReference type="PROSITE" id="PS50011"/>
    </source>
</evidence>
<feature type="compositionally biased region" description="Low complexity" evidence="12">
    <location>
        <begin position="595"/>
        <end position="607"/>
    </location>
</feature>
<name>A0A3N2PMF0_SODAK</name>
<feature type="region of interest" description="Disordered" evidence="12">
    <location>
        <begin position="1415"/>
        <end position="1440"/>
    </location>
</feature>
<dbReference type="PROSITE" id="PS00108">
    <property type="entry name" value="PROTEIN_KINASE_ST"/>
    <property type="match status" value="1"/>
</dbReference>
<feature type="region of interest" description="Disordered" evidence="12">
    <location>
        <begin position="750"/>
        <end position="835"/>
    </location>
</feature>
<evidence type="ECO:0000256" key="3">
    <source>
        <dbReference type="ARBA" id="ARBA00022490"/>
    </source>
</evidence>
<dbReference type="SUPFAM" id="SSF56112">
    <property type="entry name" value="Protein kinase-like (PK-like)"/>
    <property type="match status" value="1"/>
</dbReference>
<evidence type="ECO:0000256" key="9">
    <source>
        <dbReference type="ARBA" id="ARBA00022840"/>
    </source>
</evidence>
<dbReference type="STRING" id="1314773.A0A3N2PMF0"/>
<evidence type="ECO:0000256" key="12">
    <source>
        <dbReference type="SAM" id="MobiDB-lite"/>
    </source>
</evidence>
<feature type="compositionally biased region" description="Polar residues" evidence="12">
    <location>
        <begin position="1001"/>
        <end position="1010"/>
    </location>
</feature>
<evidence type="ECO:0000256" key="2">
    <source>
        <dbReference type="ARBA" id="ARBA00012513"/>
    </source>
</evidence>
<dbReference type="GO" id="GO:0005524">
    <property type="term" value="F:ATP binding"/>
    <property type="evidence" value="ECO:0007669"/>
    <property type="project" value="UniProtKB-KW"/>
</dbReference>
<evidence type="ECO:0000256" key="1">
    <source>
        <dbReference type="ARBA" id="ARBA00004496"/>
    </source>
</evidence>
<dbReference type="CDD" id="cd00130">
    <property type="entry name" value="PAS"/>
    <property type="match status" value="1"/>
</dbReference>
<dbReference type="GO" id="GO:0005634">
    <property type="term" value="C:nucleus"/>
    <property type="evidence" value="ECO:0007669"/>
    <property type="project" value="TreeGrafter"/>
</dbReference>
<feature type="region of interest" description="Disordered" evidence="12">
    <location>
        <begin position="455"/>
        <end position="477"/>
    </location>
</feature>
<dbReference type="GO" id="GO:0004674">
    <property type="term" value="F:protein serine/threonine kinase activity"/>
    <property type="evidence" value="ECO:0007669"/>
    <property type="project" value="UniProtKB-KW"/>
</dbReference>
<organism evidence="14 15">
    <name type="scientific">Sodiomyces alkalinus (strain CBS 110278 / VKM F-3762 / F11)</name>
    <name type="common">Alkaliphilic filamentous fungus</name>
    <dbReference type="NCBI Taxonomy" id="1314773"/>
    <lineage>
        <taxon>Eukaryota</taxon>
        <taxon>Fungi</taxon>
        <taxon>Dikarya</taxon>
        <taxon>Ascomycota</taxon>
        <taxon>Pezizomycotina</taxon>
        <taxon>Sordariomycetes</taxon>
        <taxon>Hypocreomycetidae</taxon>
        <taxon>Glomerellales</taxon>
        <taxon>Plectosphaerellaceae</taxon>
        <taxon>Sodiomyces</taxon>
    </lineage>
</organism>
<keyword evidence="15" id="KW-1185">Reference proteome</keyword>
<dbReference type="GeneID" id="39582950"/>
<evidence type="ECO:0000256" key="11">
    <source>
        <dbReference type="ARBA" id="ARBA00048679"/>
    </source>
</evidence>
<evidence type="ECO:0000256" key="6">
    <source>
        <dbReference type="ARBA" id="ARBA00022679"/>
    </source>
</evidence>
<dbReference type="InterPro" id="IPR000014">
    <property type="entry name" value="PAS"/>
</dbReference>
<accession>A0A3N2PMF0</accession>
<feature type="compositionally biased region" description="Low complexity" evidence="12">
    <location>
        <begin position="807"/>
        <end position="824"/>
    </location>
</feature>
<keyword evidence="3" id="KW-0963">Cytoplasm</keyword>
<comment type="catalytic activity">
    <reaction evidence="10">
        <text>L-threonyl-[protein] + ATP = O-phospho-L-threonyl-[protein] + ADP + H(+)</text>
        <dbReference type="Rhea" id="RHEA:46608"/>
        <dbReference type="Rhea" id="RHEA-COMP:11060"/>
        <dbReference type="Rhea" id="RHEA-COMP:11605"/>
        <dbReference type="ChEBI" id="CHEBI:15378"/>
        <dbReference type="ChEBI" id="CHEBI:30013"/>
        <dbReference type="ChEBI" id="CHEBI:30616"/>
        <dbReference type="ChEBI" id="CHEBI:61977"/>
        <dbReference type="ChEBI" id="CHEBI:456216"/>
        <dbReference type="EC" id="2.7.11.1"/>
    </reaction>
</comment>
<gene>
    <name evidence="14" type="ORF">SODALDRAFT_362543</name>
</gene>
<dbReference type="InterPro" id="IPR011009">
    <property type="entry name" value="Kinase-like_dom_sf"/>
</dbReference>
<feature type="compositionally biased region" description="Low complexity" evidence="12">
    <location>
        <begin position="752"/>
        <end position="784"/>
    </location>
</feature>
<evidence type="ECO:0000256" key="8">
    <source>
        <dbReference type="ARBA" id="ARBA00022777"/>
    </source>
</evidence>
<dbReference type="FunFam" id="1.10.510.10:FF:000320">
    <property type="entry name" value="Serine/threonine protein kinase"/>
    <property type="match status" value="1"/>
</dbReference>
<dbReference type="PANTHER" id="PTHR24346:SF51">
    <property type="entry name" value="PAS DOMAIN-CONTAINING SERINE_THREONINE-PROTEIN KINASE"/>
    <property type="match status" value="1"/>
</dbReference>
<dbReference type="InterPro" id="IPR057213">
    <property type="entry name" value="DUF7891"/>
</dbReference>
<keyword evidence="5" id="KW-0597">Phosphoprotein</keyword>
<evidence type="ECO:0000313" key="15">
    <source>
        <dbReference type="Proteomes" id="UP000272025"/>
    </source>
</evidence>
<protein>
    <recommendedName>
        <fullName evidence="2">non-specific serine/threonine protein kinase</fullName>
        <ecNumber evidence="2">2.7.11.1</ecNumber>
    </recommendedName>
</protein>
<evidence type="ECO:0000313" key="14">
    <source>
        <dbReference type="EMBL" id="ROT35712.1"/>
    </source>
</evidence>
<keyword evidence="6" id="KW-0808">Transferase</keyword>
<dbReference type="GO" id="GO:0045719">
    <property type="term" value="P:negative regulation of glycogen biosynthetic process"/>
    <property type="evidence" value="ECO:0007669"/>
    <property type="project" value="TreeGrafter"/>
</dbReference>
<evidence type="ECO:0000256" key="5">
    <source>
        <dbReference type="ARBA" id="ARBA00022553"/>
    </source>
</evidence>
<dbReference type="Proteomes" id="UP000272025">
    <property type="component" value="Unassembled WGS sequence"/>
</dbReference>
<sequence>MRHDLVSQRVVLETTHVHGAMAITKLTGNLKMVGLLSGYENGGQVVQGNVDDTEETLDCQPTADRGGHKCIKGSVLWLDVSGTISDSTRVLQEFKLPCSFWSCTQGLDKEKQWTGSPSREDGPYRITYGSPAGTRRVGDRVVRDPAPLLTTPQDLPNLNPKSKSHGLRLYCPGLQNVQYMKYEVCLVLNNMCTIPVERLDPSCVFEQPRGPDTAHLDYLNFLRLETIQISPLHGGEPTTRGGSRALPLLCTKPDAAVETGLFSKDFAWLYNGVHTAFPDAMNNSQRRGQCSSIHLRAQISPDDLGSLKASYQHRHTIPRLELLRTRLLRVAQWKWTAGASLLAPASLSRASTLHPFIRPSPPRHRSHSHSVSSAALLCDASHYRIDTPSHTKSFFINKPSLGSPSYSLHLTAQPRSRCLVSRPITIRPALPYRSSYQADHPDFLHSSLFRPRRLHMIQTPGGPNDNGAEPSNEEARDRRYDLVPPLQLPKNRSTGNLTISPATERFDRARARQSIDASTLAAAEYESMARLEAKRQSTPEQALETCSGVYLSTALVSGIPVLDVERAPIVTEHDHGLGLSGLRRIRQQPHVRALPLSSSKPPSRSPSVGLSRSTSMTLNLSQPPSMPFSAGPSSPNFSEDLSRFPSESLHSFSFAHQSEEFIHNRQNVLKRSIEFMKDRLGRSATSSTAALASAEARVTGDVETQNMLALLARAQLVGAGNLPNPDPLVTGPLTGPADVSGKNVFEEKFKPMPRSESPEPISSPVTSSAATDQRFQQPQAPPRQDQAHVRKPQDAASKLVAEEQESENSSRTSTNESGTTTKTSPPLSRRGSLKRTLTDTLPVAVHQKLIDTMALPFVAGQPGYQEQIMSPTASQAFATGNFPSALGSVVHGHSTRWAPAAQAIFTTEAHPPWTILAANDLACLVFGVTKAEVRKMGILEVVQEERRAWLEQRLLHLDPISAARSTEDLSPPEGATTVSSAVSSTLLGARSGGITAKLLSKPNSRASSSKAPPRKAQTVHSGDPNPPKMSPGSRHRNSRSRGVLLCGDVVPIQKRNGATGSASLWVKEKRIGLIWVLEEIHEDVVIVSVDEDGLVRNVLGETKPIWGLESVQPGSDIGQLVPRIPRQGIDPRTGEVDFAQVNNRRFFTCPNSHQVNIPCTVEQVWGKPELRVSSFPHIAGIIVVDPATLKIKSFNSAFSGSLFGYEKPDGLSVNSLLPDFDRLLRLLTEEDGIQLVDGIVVPEHSFRRASAFLALRQGRPDAATAFLRTDGLRAKHRDGSELTIDVQMRVVQSETQPSVISEKEVETSDEEDGRDEPGAQARTRSVAHSEMLYALWITYSRHLHASRSQLNTASPARSGTSTPLRQPSPGQTAAHTPMDMNSDSEDTRKEQPATGAAAALGRQLKHVMNVAAKMTAGSKAPQKEEKPRAAPQATAPTKKKTIDDYQILEDMGQGAYGQVKLAKYKPTQKKVVLKYVTKRRILVDTWTRDRKLGTVPLEIHVLDYLRRPELLHPNIVEMEGFFEDDVNYYIEMGPHGMPGMDLFDYIELRSNMEEDECRSIFVQVARAIHHLHTKALVVHRDIKDENVILDGEGRIKLIDFGSAAYIKNGPFDVFVGTIAPEVLAGKPYGGKEQDVWALGILLYTIIYKENPFYSIDEIMDRDLRVPFTISDESIDLIRCMLNRDVSQRYNIEQVLEHPWCQAIDAE</sequence>
<dbReference type="OrthoDB" id="10252171at2759"/>
<dbReference type="Pfam" id="PF00069">
    <property type="entry name" value="Pkinase"/>
    <property type="match status" value="1"/>
</dbReference>
<dbReference type="FunFam" id="3.30.200.20:FF:000314">
    <property type="entry name" value="Serine/threonine protein kinase"/>
    <property type="match status" value="1"/>
</dbReference>